<sequence length="107" mass="12439">MTGMQKTVNTFLKGWVAGNHTTSEAAHFYSFTFSDRRKKQGTLQGNRDDRINNNRRRNEINRLRNCSKSIFDVSVDAGIAVDLLATRIMFKSAEADQRRERWMLQIK</sequence>
<name>A0AAE9CUT0_CAEBR</name>
<accession>A0AAE9CUT0</accession>
<reference evidence="1 2" key="1">
    <citation type="submission" date="2022-05" db="EMBL/GenBank/DDBJ databases">
        <title>Chromosome-level reference genomes for two strains of Caenorhabditis briggsae: an improved platform for comparative genomics.</title>
        <authorList>
            <person name="Stevens L."/>
            <person name="Andersen E.C."/>
        </authorList>
    </citation>
    <scope>NUCLEOTIDE SEQUENCE [LARGE SCALE GENOMIC DNA]</scope>
    <source>
        <strain evidence="1">QX1410_ONT</strain>
        <tissue evidence="1">Whole-organism</tissue>
    </source>
</reference>
<organism evidence="1 2">
    <name type="scientific">Caenorhabditis briggsae</name>
    <dbReference type="NCBI Taxonomy" id="6238"/>
    <lineage>
        <taxon>Eukaryota</taxon>
        <taxon>Metazoa</taxon>
        <taxon>Ecdysozoa</taxon>
        <taxon>Nematoda</taxon>
        <taxon>Chromadorea</taxon>
        <taxon>Rhabditida</taxon>
        <taxon>Rhabditina</taxon>
        <taxon>Rhabditomorpha</taxon>
        <taxon>Rhabditoidea</taxon>
        <taxon>Rhabditidae</taxon>
        <taxon>Peloderinae</taxon>
        <taxon>Caenorhabditis</taxon>
    </lineage>
</organism>
<dbReference type="EMBL" id="CP090896">
    <property type="protein sequence ID" value="ULT81237.1"/>
    <property type="molecule type" value="Genomic_DNA"/>
</dbReference>
<evidence type="ECO:0000313" key="1">
    <source>
        <dbReference type="EMBL" id="ULT81237.1"/>
    </source>
</evidence>
<evidence type="ECO:0000313" key="2">
    <source>
        <dbReference type="Proteomes" id="UP000827892"/>
    </source>
</evidence>
<dbReference type="Proteomes" id="UP000827892">
    <property type="component" value="Chromosome X"/>
</dbReference>
<proteinExistence type="predicted"/>
<protein>
    <submittedName>
        <fullName evidence="1">Uncharacterized protein</fullName>
    </submittedName>
</protein>
<dbReference type="AlphaFoldDB" id="A0AAE9CUT0"/>
<gene>
    <name evidence="1" type="ORF">L3Y34_011249</name>
</gene>